<dbReference type="AlphaFoldDB" id="A0A2K8KMR0"/>
<dbReference type="InterPro" id="IPR044094">
    <property type="entry name" value="AtsA-like_MBL-fold"/>
</dbReference>
<organism evidence="3 4">
    <name type="scientific">Reinekea forsetii</name>
    <dbReference type="NCBI Taxonomy" id="1336806"/>
    <lineage>
        <taxon>Bacteria</taxon>
        <taxon>Pseudomonadati</taxon>
        <taxon>Pseudomonadota</taxon>
        <taxon>Gammaproteobacteria</taxon>
        <taxon>Oceanospirillales</taxon>
        <taxon>Saccharospirillaceae</taxon>
        <taxon>Reinekea</taxon>
    </lineage>
</organism>
<dbReference type="GO" id="GO:0042781">
    <property type="term" value="F:3'-tRNA processing endoribonuclease activity"/>
    <property type="evidence" value="ECO:0007669"/>
    <property type="project" value="TreeGrafter"/>
</dbReference>
<evidence type="ECO:0000259" key="2">
    <source>
        <dbReference type="Pfam" id="PF12706"/>
    </source>
</evidence>
<dbReference type="InterPro" id="IPR001279">
    <property type="entry name" value="Metallo-B-lactamas"/>
</dbReference>
<sequence>MNRTQAILLGTGTPNPDPLRMGPCTAITVGDRAYLVDCGAGLVRRAHEAFTQGIAALDVKNLDRLFLTHLHSDHTVGLPDLIFSPWVMGRALPLQVHGPKGTGHLVDQVVSAYGADVEARTCGLEPINATGGSAQAFEIDAGIVFEDDRVLVEAFGVEHGTTWEPLGYKFTTAERTIVVSGDTAPCPEVYDLWQDCDLLIHEVYSAAGFARRAPHWQAYHSHMHTSGLELGEIAQRVRPKLLVLTHLLLWGETPEALVAEVKQSFDGAVQCGVDLGVY</sequence>
<dbReference type="InterPro" id="IPR036866">
    <property type="entry name" value="RibonucZ/Hydroxyglut_hydro"/>
</dbReference>
<reference evidence="3 4" key="1">
    <citation type="journal article" date="2017" name="Environ. Microbiol.">
        <title>Genomic and physiological analyses of 'Reinekea forsetii' reveal a versatile opportunistic lifestyle during spring algae blooms.</title>
        <authorList>
            <person name="Avci B."/>
            <person name="Hahnke R.L."/>
            <person name="Chafee M."/>
            <person name="Fischer T."/>
            <person name="Gruber-Vodicka H."/>
            <person name="Tegetmeyer H.E."/>
            <person name="Harder J."/>
            <person name="Fuchs B.M."/>
            <person name="Amann R.I."/>
            <person name="Teeling H."/>
        </authorList>
    </citation>
    <scope>NUCLEOTIDE SEQUENCE [LARGE SCALE GENOMIC DNA]</scope>
    <source>
        <strain evidence="3 4">Hel1_31_D35</strain>
    </source>
</reference>
<dbReference type="SUPFAM" id="SSF56281">
    <property type="entry name" value="Metallo-hydrolase/oxidoreductase"/>
    <property type="match status" value="1"/>
</dbReference>
<dbReference type="EMBL" id="CP011797">
    <property type="protein sequence ID" value="ATX75982.1"/>
    <property type="molecule type" value="Genomic_DNA"/>
</dbReference>
<keyword evidence="4" id="KW-1185">Reference proteome</keyword>
<dbReference type="PANTHER" id="PTHR46018">
    <property type="entry name" value="ZINC PHOSPHODIESTERASE ELAC PROTEIN 1"/>
    <property type="match status" value="1"/>
</dbReference>
<dbReference type="Proteomes" id="UP000229757">
    <property type="component" value="Chromosome"/>
</dbReference>
<proteinExistence type="predicted"/>
<dbReference type="KEGG" id="rfo:REIFOR_00814"/>
<evidence type="ECO:0000256" key="1">
    <source>
        <dbReference type="ARBA" id="ARBA00022801"/>
    </source>
</evidence>
<name>A0A2K8KMR0_9GAMM</name>
<dbReference type="Pfam" id="PF12706">
    <property type="entry name" value="Lactamase_B_2"/>
    <property type="match status" value="1"/>
</dbReference>
<feature type="domain" description="Metallo-beta-lactamase" evidence="2">
    <location>
        <begin position="33"/>
        <end position="246"/>
    </location>
</feature>
<gene>
    <name evidence="3" type="ORF">REIFOR_00814</name>
</gene>
<protein>
    <submittedName>
        <fullName evidence="3">Putative hydrolase</fullName>
    </submittedName>
</protein>
<evidence type="ECO:0000313" key="3">
    <source>
        <dbReference type="EMBL" id="ATX75982.1"/>
    </source>
</evidence>
<dbReference type="PANTHER" id="PTHR46018:SF2">
    <property type="entry name" value="ZINC PHOSPHODIESTERASE ELAC PROTEIN 1"/>
    <property type="match status" value="1"/>
</dbReference>
<evidence type="ECO:0000313" key="4">
    <source>
        <dbReference type="Proteomes" id="UP000229757"/>
    </source>
</evidence>
<keyword evidence="1 3" id="KW-0378">Hydrolase</keyword>
<dbReference type="RefSeq" id="WP_227003755.1">
    <property type="nucleotide sequence ID" value="NZ_CP011797.1"/>
</dbReference>
<dbReference type="Gene3D" id="3.60.15.10">
    <property type="entry name" value="Ribonuclease Z/Hydroxyacylglutathione hydrolase-like"/>
    <property type="match status" value="1"/>
</dbReference>
<dbReference type="CDD" id="cd07719">
    <property type="entry name" value="arylsulfatase_AtsA-like_MBL-fold"/>
    <property type="match status" value="1"/>
</dbReference>
<accession>A0A2K8KMR0</accession>